<dbReference type="PANTHER" id="PTHR30105:SF2">
    <property type="entry name" value="DIVERGENT POLYSACCHARIDE DEACETYLASE SUPERFAMILY"/>
    <property type="match status" value="1"/>
</dbReference>
<organism evidence="2 3">
    <name type="scientific">Neptunomonas marina</name>
    <dbReference type="NCBI Taxonomy" id="1815562"/>
    <lineage>
        <taxon>Bacteria</taxon>
        <taxon>Pseudomonadati</taxon>
        <taxon>Pseudomonadota</taxon>
        <taxon>Gammaproteobacteria</taxon>
        <taxon>Oceanospirillales</taxon>
        <taxon>Oceanospirillaceae</taxon>
        <taxon>Neptunomonas</taxon>
    </lineage>
</organism>
<dbReference type="SUPFAM" id="SSF88713">
    <property type="entry name" value="Glycoside hydrolase/deacetylase"/>
    <property type="match status" value="1"/>
</dbReference>
<evidence type="ECO:0000256" key="1">
    <source>
        <dbReference type="SAM" id="SignalP"/>
    </source>
</evidence>
<dbReference type="PANTHER" id="PTHR30105">
    <property type="entry name" value="UNCHARACTERIZED YIBQ-RELATED"/>
    <property type="match status" value="1"/>
</dbReference>
<dbReference type="Gene3D" id="3.20.20.370">
    <property type="entry name" value="Glycoside hydrolase/deacetylase"/>
    <property type="match status" value="1"/>
</dbReference>
<evidence type="ECO:0000313" key="2">
    <source>
        <dbReference type="EMBL" id="RVU29209.1"/>
    </source>
</evidence>
<sequence>MNTVYKLACVVSLLLSATLSYAASPPWPPRIVIIIDDIGNSYHQGAAAIALPGPVTYAVLPFSAHGKALANMAFAHDKEIMLHAPMANTLRKPLGPGGLTERQTEQQLKQTLRDNLDWVPHVVGFNNHMGSLLTQKKAPMAWLMDVAKERGIYFVDSRTTPTSVALSAARAARVPALTRDIFLDHERSEQFMQAQFDRAIRIARKFGKAVVIGHPYPSTTRFLAQAIPQLDELGIQLVSVSALLMIQREATQRSDMALKKATKKPAEPVAQQACYLWDGTPCPTN</sequence>
<dbReference type="RefSeq" id="WP_127696115.1">
    <property type="nucleotide sequence ID" value="NZ_SACQ01000013.1"/>
</dbReference>
<comment type="caution">
    <text evidence="2">The sequence shown here is derived from an EMBL/GenBank/DDBJ whole genome shotgun (WGS) entry which is preliminary data.</text>
</comment>
<evidence type="ECO:0000313" key="3">
    <source>
        <dbReference type="Proteomes" id="UP000282818"/>
    </source>
</evidence>
<reference evidence="2 3" key="1">
    <citation type="submission" date="2019-01" db="EMBL/GenBank/DDBJ databases">
        <authorList>
            <person name="Chen W.-M."/>
        </authorList>
    </citation>
    <scope>NUCLEOTIDE SEQUENCE [LARGE SCALE GENOMIC DNA]</scope>
    <source>
        <strain evidence="2 3">HPM-16</strain>
    </source>
</reference>
<dbReference type="InterPro" id="IPR006837">
    <property type="entry name" value="Divergent_DAC"/>
</dbReference>
<proteinExistence type="predicted"/>
<protein>
    <submittedName>
        <fullName evidence="2">Divergent polysaccharide deacetylase family protein</fullName>
    </submittedName>
</protein>
<gene>
    <name evidence="2" type="ORF">EOE65_17420</name>
</gene>
<name>A0A437Q3V4_9GAMM</name>
<keyword evidence="3" id="KW-1185">Reference proteome</keyword>
<keyword evidence="1" id="KW-0732">Signal</keyword>
<dbReference type="Pfam" id="PF04748">
    <property type="entry name" value="Polysacc_deac_2"/>
    <property type="match status" value="1"/>
</dbReference>
<feature type="chain" id="PRO_5019262445" evidence="1">
    <location>
        <begin position="23"/>
        <end position="285"/>
    </location>
</feature>
<dbReference type="GO" id="GO:0005975">
    <property type="term" value="P:carbohydrate metabolic process"/>
    <property type="evidence" value="ECO:0007669"/>
    <property type="project" value="InterPro"/>
</dbReference>
<dbReference type="AlphaFoldDB" id="A0A437Q3V4"/>
<dbReference type="Proteomes" id="UP000282818">
    <property type="component" value="Unassembled WGS sequence"/>
</dbReference>
<dbReference type="CDD" id="cd10936">
    <property type="entry name" value="CE4_DAC2"/>
    <property type="match status" value="1"/>
</dbReference>
<feature type="signal peptide" evidence="1">
    <location>
        <begin position="1"/>
        <end position="22"/>
    </location>
</feature>
<dbReference type="EMBL" id="SACQ01000013">
    <property type="protein sequence ID" value="RVU29209.1"/>
    <property type="molecule type" value="Genomic_DNA"/>
</dbReference>
<dbReference type="InterPro" id="IPR011330">
    <property type="entry name" value="Glyco_hydro/deAcase_b/a-brl"/>
</dbReference>
<accession>A0A437Q3V4</accession>